<dbReference type="SUPFAM" id="SSF56672">
    <property type="entry name" value="DNA/RNA polymerases"/>
    <property type="match status" value="1"/>
</dbReference>
<dbReference type="InterPro" id="IPR043502">
    <property type="entry name" value="DNA/RNA_pol_sf"/>
</dbReference>
<evidence type="ECO:0000313" key="3">
    <source>
        <dbReference type="Proteomes" id="UP000242474"/>
    </source>
</evidence>
<accession>A0A2G5B2U6</accession>
<evidence type="ECO:0008006" key="4">
    <source>
        <dbReference type="Google" id="ProtNLM"/>
    </source>
</evidence>
<dbReference type="AlphaFoldDB" id="A0A2G5B2U6"/>
<dbReference type="EMBL" id="KZ303539">
    <property type="protein sequence ID" value="PIA13343.1"/>
    <property type="molecule type" value="Genomic_DNA"/>
</dbReference>
<keyword evidence="3" id="KW-1185">Reference proteome</keyword>
<organism evidence="2 3">
    <name type="scientific">Coemansia reversa (strain ATCC 12441 / NRRL 1564)</name>
    <dbReference type="NCBI Taxonomy" id="763665"/>
    <lineage>
        <taxon>Eukaryota</taxon>
        <taxon>Fungi</taxon>
        <taxon>Fungi incertae sedis</taxon>
        <taxon>Zoopagomycota</taxon>
        <taxon>Kickxellomycotina</taxon>
        <taxon>Kickxellomycetes</taxon>
        <taxon>Kickxellales</taxon>
        <taxon>Kickxellaceae</taxon>
        <taxon>Coemansia</taxon>
    </lineage>
</organism>
<feature type="compositionally biased region" description="Low complexity" evidence="1">
    <location>
        <begin position="72"/>
        <end position="94"/>
    </location>
</feature>
<sequence>MPIPVAVQPYRRLGPFKVMHRENTVYYLSDMQNQRLAHGILGDILLPYTLAEEFGDAAAKDSADSLDEFNNGSSSGLSSLSTSSGGSSPTAGPSHFAGHLSSSTPCSKTPEYWPDGNTSNNGRDDNETGYLSSGGGEMGGAVLADNPERAVLLPELMPMPYIEQSCHEVSHLMSIPGLYAKGYKLKVLADTSAKVCLITEKAAKRAGLRVTTNSRPMLCALWPEAAPHHSIRQANICLCVDNGPCVWTHAVIIGFNRGWDILVGGKALKQLRIQLTSPAMDRYLNGSGKTTNHPLKTIDGPWRAQTAVAVIEDTYDKMPDTAPSHNLSFPSLTEASCTTPLVFEPVVVWPMCAHNNDFYKLDMLYPKVTKVSITERLHHQCETEEHAAKLLGELETGKGMVHEYSGSCPPPAAYAPIQPPMHNEAKTVYVIQHTLSEAACKARDEVVDVCLRYGIDKPSRAFVQLPIFTKSKLNTTEHRVLFDDNMASFFTLLCLADDVTDFWTYDGGDCGKLHNRRMVQENSESPAIVQAFILHVFSGIPHLQNCILAYIDNIYIKSTTGNMDKHIADVGDFIRCLADMNVTINMCKSLRCVTRNIEILGHMWSADCSWDTFDHRVETLWIFHCLPISVSSSTSAVWSMQFLSTWSGHKHYLHYFTKLPENRASRRQTLMPCMSLGRLSNWLSLAKERTRPDKASTSDANNADETIDSDNAKYVIGVLTAEESSKSNEDDYDGSLFSNADPAGTESPVEKTATPAADDEGPPFRPGHNNMASWYVP</sequence>
<reference evidence="2 3" key="1">
    <citation type="journal article" date="2015" name="Genome Biol. Evol.">
        <title>Phylogenomic analyses indicate that early fungi evolved digesting cell walls of algal ancestors of land plants.</title>
        <authorList>
            <person name="Chang Y."/>
            <person name="Wang S."/>
            <person name="Sekimoto S."/>
            <person name="Aerts A.L."/>
            <person name="Choi C."/>
            <person name="Clum A."/>
            <person name="LaButti K.M."/>
            <person name="Lindquist E.A."/>
            <person name="Yee Ngan C."/>
            <person name="Ohm R.A."/>
            <person name="Salamov A.A."/>
            <person name="Grigoriev I.V."/>
            <person name="Spatafora J.W."/>
            <person name="Berbee M.L."/>
        </authorList>
    </citation>
    <scope>NUCLEOTIDE SEQUENCE [LARGE SCALE GENOMIC DNA]</scope>
    <source>
        <strain evidence="2 3">NRRL 1564</strain>
    </source>
</reference>
<feature type="region of interest" description="Disordered" evidence="1">
    <location>
        <begin position="725"/>
        <end position="777"/>
    </location>
</feature>
<gene>
    <name evidence="2" type="ORF">COEREDRAFT_11509</name>
</gene>
<feature type="region of interest" description="Disordered" evidence="1">
    <location>
        <begin position="68"/>
        <end position="139"/>
    </location>
</feature>
<dbReference type="STRING" id="763665.A0A2G5B2U6"/>
<dbReference type="Gene3D" id="3.30.70.270">
    <property type="match status" value="1"/>
</dbReference>
<dbReference type="InterPro" id="IPR043128">
    <property type="entry name" value="Rev_trsase/Diguanyl_cyclase"/>
</dbReference>
<dbReference type="Proteomes" id="UP000242474">
    <property type="component" value="Unassembled WGS sequence"/>
</dbReference>
<protein>
    <recommendedName>
        <fullName evidence="4">Reverse transcriptase domain-containing protein</fullName>
    </recommendedName>
</protein>
<proteinExistence type="predicted"/>
<evidence type="ECO:0000313" key="2">
    <source>
        <dbReference type="EMBL" id="PIA13343.1"/>
    </source>
</evidence>
<evidence type="ECO:0000256" key="1">
    <source>
        <dbReference type="SAM" id="MobiDB-lite"/>
    </source>
</evidence>
<name>A0A2G5B2U6_COERN</name>